<dbReference type="EMBL" id="QORE01003656">
    <property type="protein sequence ID" value="RCI68056.1"/>
    <property type="molecule type" value="Genomic_DNA"/>
</dbReference>
<proteinExistence type="predicted"/>
<evidence type="ECO:0000259" key="1">
    <source>
        <dbReference type="Pfam" id="PF00497"/>
    </source>
</evidence>
<dbReference type="RefSeq" id="WP_042918375.1">
    <property type="nucleotide sequence ID" value="NZ_LCTB01000190.1"/>
</dbReference>
<feature type="non-terminal residue" evidence="2">
    <location>
        <position position="1"/>
    </location>
</feature>
<reference evidence="2 3" key="1">
    <citation type="submission" date="2018-07" db="EMBL/GenBank/DDBJ databases">
        <title>Mechanisms of high-level aminoglycoside resistance among Gram-negative pathogens in Brazil.</title>
        <authorList>
            <person name="Ballaben A.S."/>
            <person name="Darini A.L.C."/>
            <person name="Doi Y."/>
        </authorList>
    </citation>
    <scope>NUCLEOTIDE SEQUENCE [LARGE SCALE GENOMIC DNA]</scope>
    <source>
        <strain evidence="2 3">B2-305</strain>
    </source>
</reference>
<evidence type="ECO:0000313" key="2">
    <source>
        <dbReference type="EMBL" id="RCI68056.1"/>
    </source>
</evidence>
<dbReference type="AlphaFoldDB" id="A0A367LUL2"/>
<dbReference type="InterPro" id="IPR001638">
    <property type="entry name" value="Solute-binding_3/MltF_N"/>
</dbReference>
<feature type="domain" description="Solute-binding protein family 3/N-terminal" evidence="1">
    <location>
        <begin position="28"/>
        <end position="68"/>
    </location>
</feature>
<sequence length="76" mass="8270">ALNDRLLIPFAIREAKLPVKPGAAVGPVANMAIPYRKNNPKFGEALNAALEKIKADGRFAKLSEKWFGLDVSQPPK</sequence>
<comment type="caution">
    <text evidence="2">The sequence shown here is derived from an EMBL/GenBank/DDBJ whole genome shotgun (WGS) entry which is preliminary data.</text>
</comment>
<dbReference type="SUPFAM" id="SSF53850">
    <property type="entry name" value="Periplasmic binding protein-like II"/>
    <property type="match status" value="1"/>
</dbReference>
<organism evidence="2 3">
    <name type="scientific">Pseudomonas aeruginosa</name>
    <dbReference type="NCBI Taxonomy" id="287"/>
    <lineage>
        <taxon>Bacteria</taxon>
        <taxon>Pseudomonadati</taxon>
        <taxon>Pseudomonadota</taxon>
        <taxon>Gammaproteobacteria</taxon>
        <taxon>Pseudomonadales</taxon>
        <taxon>Pseudomonadaceae</taxon>
        <taxon>Pseudomonas</taxon>
    </lineage>
</organism>
<accession>A0A367LUL2</accession>
<name>A0A367LUL2_PSEAI</name>
<protein>
    <submittedName>
        <fullName evidence="2">Cystine ABC transporter substrate-binding protein</fullName>
    </submittedName>
</protein>
<gene>
    <name evidence="2" type="ORF">DT376_42845</name>
</gene>
<dbReference type="Pfam" id="PF00497">
    <property type="entry name" value="SBP_bac_3"/>
    <property type="match status" value="1"/>
</dbReference>
<dbReference type="Proteomes" id="UP000253594">
    <property type="component" value="Unassembled WGS sequence"/>
</dbReference>
<dbReference type="Gene3D" id="3.40.190.10">
    <property type="entry name" value="Periplasmic binding protein-like II"/>
    <property type="match status" value="1"/>
</dbReference>
<evidence type="ECO:0000313" key="3">
    <source>
        <dbReference type="Proteomes" id="UP000253594"/>
    </source>
</evidence>